<keyword evidence="3 5" id="KW-0195">Cyclin</keyword>
<comment type="caution">
    <text evidence="9">The sequence shown here is derived from an EMBL/GenBank/DDBJ whole genome shotgun (WGS) entry which is preliminary data.</text>
</comment>
<feature type="region of interest" description="Disordered" evidence="6">
    <location>
        <begin position="334"/>
        <end position="361"/>
    </location>
</feature>
<feature type="domain" description="Cyclin-like" evidence="7">
    <location>
        <begin position="125"/>
        <end position="209"/>
    </location>
</feature>
<dbReference type="AlphaFoldDB" id="A0AAN8XYM6"/>
<keyword evidence="2" id="KW-0132">Cell division</keyword>
<dbReference type="InterPro" id="IPR006671">
    <property type="entry name" value="Cyclin_N"/>
</dbReference>
<evidence type="ECO:0000259" key="8">
    <source>
        <dbReference type="SMART" id="SM01332"/>
    </source>
</evidence>
<feature type="domain" description="Cyclin C-terminal" evidence="8">
    <location>
        <begin position="600"/>
        <end position="723"/>
    </location>
</feature>
<keyword evidence="4" id="KW-0131">Cell cycle</keyword>
<protein>
    <submittedName>
        <fullName evidence="9">Uncharacterized protein</fullName>
    </submittedName>
</protein>
<dbReference type="CDD" id="cd20506">
    <property type="entry name" value="CYCLIN_AtCycA-like_rpt2"/>
    <property type="match status" value="2"/>
</dbReference>
<dbReference type="InterPro" id="IPR039361">
    <property type="entry name" value="Cyclin"/>
</dbReference>
<dbReference type="SMART" id="SM01332">
    <property type="entry name" value="Cyclin_C"/>
    <property type="match status" value="2"/>
</dbReference>
<feature type="domain" description="Cyclin C-terminal" evidence="8">
    <location>
        <begin position="218"/>
        <end position="340"/>
    </location>
</feature>
<evidence type="ECO:0000256" key="6">
    <source>
        <dbReference type="SAM" id="MobiDB-lite"/>
    </source>
</evidence>
<accession>A0AAN8XYM6</accession>
<dbReference type="PANTHER" id="PTHR10177">
    <property type="entry name" value="CYCLINS"/>
    <property type="match status" value="1"/>
</dbReference>
<feature type="domain" description="Cyclin-like" evidence="7">
    <location>
        <begin position="604"/>
        <end position="692"/>
    </location>
</feature>
<evidence type="ECO:0000256" key="4">
    <source>
        <dbReference type="ARBA" id="ARBA00023306"/>
    </source>
</evidence>
<evidence type="ECO:0000256" key="1">
    <source>
        <dbReference type="ARBA" id="ARBA00006955"/>
    </source>
</evidence>
<dbReference type="EMBL" id="JBANQN010000012">
    <property type="protein sequence ID" value="KAK6773125.1"/>
    <property type="molecule type" value="Genomic_DNA"/>
</dbReference>
<feature type="domain" description="Cyclin-like" evidence="7">
    <location>
        <begin position="507"/>
        <end position="591"/>
    </location>
</feature>
<dbReference type="PROSITE" id="PS00292">
    <property type="entry name" value="CYCLINS"/>
    <property type="match status" value="1"/>
</dbReference>
<dbReference type="SUPFAM" id="SSF47954">
    <property type="entry name" value="Cyclin-like"/>
    <property type="match status" value="4"/>
</dbReference>
<dbReference type="SMART" id="SM00385">
    <property type="entry name" value="CYCLIN"/>
    <property type="match status" value="4"/>
</dbReference>
<evidence type="ECO:0000313" key="9">
    <source>
        <dbReference type="EMBL" id="KAK6773125.1"/>
    </source>
</evidence>
<gene>
    <name evidence="9" type="ORF">RDI58_028363</name>
</gene>
<dbReference type="InterPro" id="IPR004367">
    <property type="entry name" value="Cyclin_C-dom"/>
</dbReference>
<evidence type="ECO:0000313" key="10">
    <source>
        <dbReference type="Proteomes" id="UP001371456"/>
    </source>
</evidence>
<dbReference type="InterPro" id="IPR036915">
    <property type="entry name" value="Cyclin-like_sf"/>
</dbReference>
<comment type="similarity">
    <text evidence="1">Belongs to the cyclin family. Cyclin AB subfamily.</text>
</comment>
<dbReference type="FunFam" id="1.10.472.10:FF:000167">
    <property type="entry name" value="Mitotic cyclin 6"/>
    <property type="match status" value="2"/>
</dbReference>
<dbReference type="Proteomes" id="UP001371456">
    <property type="component" value="Unassembled WGS sequence"/>
</dbReference>
<reference evidence="9 10" key="1">
    <citation type="submission" date="2024-02" db="EMBL/GenBank/DDBJ databases">
        <title>de novo genome assembly of Solanum bulbocastanum strain 11H21.</title>
        <authorList>
            <person name="Hosaka A.J."/>
        </authorList>
    </citation>
    <scope>NUCLEOTIDE SEQUENCE [LARGE SCALE GENOMIC DNA]</scope>
    <source>
        <tissue evidence="9">Young leaves</tissue>
    </source>
</reference>
<evidence type="ECO:0000256" key="2">
    <source>
        <dbReference type="ARBA" id="ARBA00022618"/>
    </source>
</evidence>
<dbReference type="Pfam" id="PF02984">
    <property type="entry name" value="Cyclin_C"/>
    <property type="match status" value="2"/>
</dbReference>
<evidence type="ECO:0000259" key="7">
    <source>
        <dbReference type="SMART" id="SM00385"/>
    </source>
</evidence>
<keyword evidence="10" id="KW-1185">Reference proteome</keyword>
<dbReference type="GO" id="GO:0051301">
    <property type="term" value="P:cell division"/>
    <property type="evidence" value="ECO:0007669"/>
    <property type="project" value="UniProtKB-KW"/>
</dbReference>
<name>A0AAN8XYM6_SOLBU</name>
<dbReference type="Gene3D" id="1.10.472.10">
    <property type="entry name" value="Cyclin-like"/>
    <property type="match status" value="4"/>
</dbReference>
<dbReference type="FunFam" id="1.10.472.10:FF:000013">
    <property type="entry name" value="Cyclin A1"/>
    <property type="match status" value="2"/>
</dbReference>
<organism evidence="9 10">
    <name type="scientific">Solanum bulbocastanum</name>
    <name type="common">Wild potato</name>
    <dbReference type="NCBI Taxonomy" id="147425"/>
    <lineage>
        <taxon>Eukaryota</taxon>
        <taxon>Viridiplantae</taxon>
        <taxon>Streptophyta</taxon>
        <taxon>Embryophyta</taxon>
        <taxon>Tracheophyta</taxon>
        <taxon>Spermatophyta</taxon>
        <taxon>Magnoliopsida</taxon>
        <taxon>eudicotyledons</taxon>
        <taxon>Gunneridae</taxon>
        <taxon>Pentapetalae</taxon>
        <taxon>asterids</taxon>
        <taxon>lamiids</taxon>
        <taxon>Solanales</taxon>
        <taxon>Solanaceae</taxon>
        <taxon>Solanoideae</taxon>
        <taxon>Solaneae</taxon>
        <taxon>Solanum</taxon>
    </lineage>
</organism>
<evidence type="ECO:0000256" key="5">
    <source>
        <dbReference type="RuleBase" id="RU000383"/>
    </source>
</evidence>
<dbReference type="InterPro" id="IPR048258">
    <property type="entry name" value="Cyclins_cyclin-box"/>
</dbReference>
<dbReference type="Pfam" id="PF00134">
    <property type="entry name" value="Cyclin_N"/>
    <property type="match status" value="2"/>
</dbReference>
<dbReference type="InterPro" id="IPR013763">
    <property type="entry name" value="Cyclin-like_dom"/>
</dbReference>
<feature type="domain" description="Cyclin-like" evidence="7">
    <location>
        <begin position="222"/>
        <end position="310"/>
    </location>
</feature>
<evidence type="ECO:0000256" key="3">
    <source>
        <dbReference type="ARBA" id="ARBA00023127"/>
    </source>
</evidence>
<proteinExistence type="inferred from homology"/>
<sequence>MADQENFVRVTRLAKKRAAEAMVQHLQQPNKKRVVLSEIQDLSNVGINQIEDKVFVSEPLRPKCKQITKRKVKSSDDPQTCSAYASDIYDYLHQMEIEKKRRPLPDYLEKVQKDVSANMRGILVDWLVEVAEEYKLLSNTLYLAVSYIDRFLSVSVIPRQRLQLLGVSSMLIAAKYEEIKPPNVEDFSYITDNTFTKKDVINVEANVLQSLKFEMGNPTTKTFLGRFTRIAQEGYENPDLQLEFLGYYLAELSLLDYNCVKFLPSLVAAAVIFLSRFTLQPKSHPWSLALQRCSGYRPVDLKECAFIIHDLQLSRRRSNLSAVRDKYKLHKLTLPLLPPPPTHTPTERKRKREEQEMENQENFVRVTRLAKKRAAEAMVQHLQQPNKKRVVLGEIQDLSNEGIIKSRKTIKRKVKRSVTEKDKEFDVDVNLDDDPQMCGAYASDVYDYLHQLESLIWFLMDDVANGYTKDWIFGNWVVIEKKRRPLPDYLEKVQKDVSANMRGVLVDWLVEVAEEYKLLSDTLYLTVSHIDRFLSVNVIPRQRLQLLGVSSMLIAAKYEEIKPPHVKDFCYITANTFTKKDVVKMEASVLQSLKFEMGSPTTKTFLRRFTRVAQEDAKNPDLQFEFLGYYLAELSLLDYNCVKFLPSLVAAAVIFLSRFTLKPKSHPWSLALQRCSGYRAADLKECVLIVHDLQLSRRGSTLAAVRDKYKLHKFKCVSTLSSPLEIPDSFFEDTVK</sequence>